<dbReference type="EMBL" id="QOIN01000039">
    <property type="protein sequence ID" value="RCG24879.1"/>
    <property type="molecule type" value="Genomic_DNA"/>
</dbReference>
<dbReference type="InterPro" id="IPR038277">
    <property type="entry name" value="UreF_sf"/>
</dbReference>
<evidence type="ECO:0000313" key="4">
    <source>
        <dbReference type="Proteomes" id="UP000252914"/>
    </source>
</evidence>
<proteinExistence type="predicted"/>
<keyword evidence="4" id="KW-1185">Reference proteome</keyword>
<dbReference type="AlphaFoldDB" id="A0A367F4L7"/>
<keyword evidence="1" id="KW-0996">Nickel insertion</keyword>
<dbReference type="Gene3D" id="1.10.4190.10">
    <property type="entry name" value="Urease accessory protein UreF"/>
    <property type="match status" value="1"/>
</dbReference>
<evidence type="ECO:0000256" key="1">
    <source>
        <dbReference type="ARBA" id="ARBA00022988"/>
    </source>
</evidence>
<comment type="caution">
    <text evidence="3">The sequence shown here is derived from an EMBL/GenBank/DDBJ whole genome shotgun (WGS) entry which is preliminary data.</text>
</comment>
<keyword evidence="2" id="KW-0143">Chaperone</keyword>
<gene>
    <name evidence="3" type="ORF">DTL70_11210</name>
</gene>
<dbReference type="Pfam" id="PF01730">
    <property type="entry name" value="UreF"/>
    <property type="match status" value="1"/>
</dbReference>
<evidence type="ECO:0000256" key="2">
    <source>
        <dbReference type="ARBA" id="ARBA00023186"/>
    </source>
</evidence>
<protein>
    <submittedName>
        <fullName evidence="3">Urease accessory protein</fullName>
    </submittedName>
</protein>
<dbReference type="GO" id="GO:0016151">
    <property type="term" value="F:nickel cation binding"/>
    <property type="evidence" value="ECO:0007669"/>
    <property type="project" value="InterPro"/>
</dbReference>
<dbReference type="Proteomes" id="UP000252914">
    <property type="component" value="Unassembled WGS sequence"/>
</dbReference>
<sequence length="228" mass="23506">MTGELATLLLCDGRLPVGAYTYSAGLEPAVAAGLTRDQVPGLLRARLRTVSVTEAAAAVLALRAGLRDPVDHAPVQAALAARTPTAPLREASAALGRGVHRLARRLAADHPAVAALEHAAVPGTAPARPLRPIVTGALAAALGVGEAALARTVLYDDLQTVTSAALKLLPGDPLDAVAWILACEPQLEAAVAESRAVTSADSLPARSAPLTEQWALEHPHNERRLFLA</sequence>
<dbReference type="PANTHER" id="PTHR33620">
    <property type="entry name" value="UREASE ACCESSORY PROTEIN F"/>
    <property type="match status" value="1"/>
</dbReference>
<dbReference type="InterPro" id="IPR002639">
    <property type="entry name" value="UreF"/>
</dbReference>
<organism evidence="3 4">
    <name type="scientific">Streptomyces diacarni</name>
    <dbReference type="NCBI Taxonomy" id="2800381"/>
    <lineage>
        <taxon>Bacteria</taxon>
        <taxon>Bacillati</taxon>
        <taxon>Actinomycetota</taxon>
        <taxon>Actinomycetes</taxon>
        <taxon>Kitasatosporales</taxon>
        <taxon>Streptomycetaceae</taxon>
        <taxon>Streptomyces</taxon>
    </lineage>
</organism>
<dbReference type="RefSeq" id="WP_114021727.1">
    <property type="nucleotide sequence ID" value="NZ_JBEYTF010000046.1"/>
</dbReference>
<reference evidence="3 4" key="1">
    <citation type="submission" date="2018-06" db="EMBL/GenBank/DDBJ databases">
        <title>Streptomyces reniochalinae sp. nov. and Streptomyces diacarnus sp. nov. from marine sponges.</title>
        <authorList>
            <person name="Li L."/>
        </authorList>
    </citation>
    <scope>NUCLEOTIDE SEQUENCE [LARGE SCALE GENOMIC DNA]</scope>
    <source>
        <strain evidence="3 4">LHW51701</strain>
    </source>
</reference>
<dbReference type="PANTHER" id="PTHR33620:SF1">
    <property type="entry name" value="UREASE ACCESSORY PROTEIN F"/>
    <property type="match status" value="1"/>
</dbReference>
<accession>A0A367F4L7</accession>
<evidence type="ECO:0000313" key="3">
    <source>
        <dbReference type="EMBL" id="RCG24879.1"/>
    </source>
</evidence>
<name>A0A367F4L7_9ACTN</name>